<keyword evidence="4 11" id="KW-0547">Nucleotide-binding</keyword>
<comment type="catalytic activity">
    <reaction evidence="1 11">
        <text>ATP-dependent breakage, passage and rejoining of double-stranded DNA.</text>
        <dbReference type="EC" id="5.6.2.2"/>
    </reaction>
</comment>
<dbReference type="GO" id="GO:0006261">
    <property type="term" value="P:DNA-templated DNA replication"/>
    <property type="evidence" value="ECO:0007669"/>
    <property type="project" value="UniProtKB-UniRule"/>
</dbReference>
<dbReference type="GO" id="GO:0005737">
    <property type="term" value="C:cytoplasm"/>
    <property type="evidence" value="ECO:0007669"/>
    <property type="project" value="UniProtKB-SubCell"/>
</dbReference>
<name>A0A1M6BAR9_9FIRM</name>
<dbReference type="Gene3D" id="3.30.230.10">
    <property type="match status" value="1"/>
</dbReference>
<dbReference type="GO" id="GO:0003677">
    <property type="term" value="F:DNA binding"/>
    <property type="evidence" value="ECO:0007669"/>
    <property type="project" value="UniProtKB-KW"/>
</dbReference>
<evidence type="ECO:0000313" key="13">
    <source>
        <dbReference type="EMBL" id="SHI45805.1"/>
    </source>
</evidence>
<dbReference type="OrthoDB" id="9802808at2"/>
<feature type="binding site" evidence="11">
    <location>
        <position position="500"/>
    </location>
    <ligand>
        <name>Mg(2+)</name>
        <dbReference type="ChEBI" id="CHEBI:18420"/>
        <label>1</label>
        <note>catalytic</note>
    </ligand>
</feature>
<comment type="subunit">
    <text evidence="10">Heterotetramer composed of ParC and ParE.</text>
</comment>
<dbReference type="STRING" id="1122934.SAMN02745691_00306"/>
<dbReference type="PRINTS" id="PR01159">
    <property type="entry name" value="DNAGYRASEB"/>
</dbReference>
<dbReference type="PROSITE" id="PS00177">
    <property type="entry name" value="TOPOISOMERASE_II"/>
    <property type="match status" value="1"/>
</dbReference>
<evidence type="ECO:0000256" key="2">
    <source>
        <dbReference type="ARBA" id="ARBA00010708"/>
    </source>
</evidence>
<dbReference type="CDD" id="cd16928">
    <property type="entry name" value="HATPase_GyrB-like"/>
    <property type="match status" value="1"/>
</dbReference>
<dbReference type="GO" id="GO:0005694">
    <property type="term" value="C:chromosome"/>
    <property type="evidence" value="ECO:0007669"/>
    <property type="project" value="InterPro"/>
</dbReference>
<dbReference type="InterPro" id="IPR001241">
    <property type="entry name" value="Topo_IIA"/>
</dbReference>
<evidence type="ECO:0000313" key="14">
    <source>
        <dbReference type="Proteomes" id="UP000184342"/>
    </source>
</evidence>
<evidence type="ECO:0000256" key="3">
    <source>
        <dbReference type="ARBA" id="ARBA00022723"/>
    </source>
</evidence>
<dbReference type="InterPro" id="IPR006171">
    <property type="entry name" value="TOPRIM_dom"/>
</dbReference>
<feature type="binding site" evidence="11">
    <location>
        <position position="500"/>
    </location>
    <ligand>
        <name>Mg(2+)</name>
        <dbReference type="ChEBI" id="CHEBI:18420"/>
        <label>2</label>
    </ligand>
</feature>
<feature type="binding site" evidence="11">
    <location>
        <position position="502"/>
    </location>
    <ligand>
        <name>Mg(2+)</name>
        <dbReference type="ChEBI" id="CHEBI:18420"/>
        <label>2</label>
    </ligand>
</feature>
<feature type="site" description="Interaction with DNA" evidence="11">
    <location>
        <position position="452"/>
    </location>
</feature>
<dbReference type="InterPro" id="IPR013759">
    <property type="entry name" value="Topo_IIA_B_C"/>
</dbReference>
<accession>A0A1M6BAR9</accession>
<keyword evidence="5 11" id="KW-0067">ATP-binding</keyword>
<dbReference type="Gene3D" id="3.40.50.670">
    <property type="match status" value="1"/>
</dbReference>
<dbReference type="PROSITE" id="PS50880">
    <property type="entry name" value="TOPRIM"/>
    <property type="match status" value="1"/>
</dbReference>
<dbReference type="AlphaFoldDB" id="A0A1M6BAR9"/>
<evidence type="ECO:0000256" key="8">
    <source>
        <dbReference type="ARBA" id="ARBA00023125"/>
    </source>
</evidence>
<evidence type="ECO:0000256" key="7">
    <source>
        <dbReference type="ARBA" id="ARBA00023029"/>
    </source>
</evidence>
<dbReference type="InterPro" id="IPR013760">
    <property type="entry name" value="Topo_IIA-like_dom_sf"/>
</dbReference>
<keyword evidence="11" id="KW-0963">Cytoplasm</keyword>
<comment type="function">
    <text evidence="11">A type II topoisomerase that negatively supercoils closed circular double-stranded (ds) DNA in an ATP-dependent manner to modulate DNA topology and maintain chromosomes in an underwound state. Negative supercoiling favors strand separation, and DNA replication, transcription, recombination and repair, all of which involve strand separation. Also able to catalyze the interconversion of other topological isomers of dsDNA rings, including catenanes and knotted rings. Type II topoisomerases break and join 2 DNA strands simultaneously in an ATP-dependent manner.</text>
</comment>
<dbReference type="PANTHER" id="PTHR45866">
    <property type="entry name" value="DNA GYRASE/TOPOISOMERASE SUBUNIT B"/>
    <property type="match status" value="1"/>
</dbReference>
<dbReference type="GO" id="GO:0034335">
    <property type="term" value="F:DNA negative supercoiling activity"/>
    <property type="evidence" value="ECO:0007669"/>
    <property type="project" value="UniProtKB-ARBA"/>
</dbReference>
<dbReference type="GO" id="GO:0006265">
    <property type="term" value="P:DNA topological change"/>
    <property type="evidence" value="ECO:0007669"/>
    <property type="project" value="UniProtKB-UniRule"/>
</dbReference>
<feature type="domain" description="Toprim" evidence="12">
    <location>
        <begin position="421"/>
        <end position="535"/>
    </location>
</feature>
<dbReference type="FunFam" id="3.30.565.10:FF:000002">
    <property type="entry name" value="DNA gyrase subunit B"/>
    <property type="match status" value="1"/>
</dbReference>
<keyword evidence="3 11" id="KW-0479">Metal-binding</keyword>
<dbReference type="NCBIfam" id="NF011501">
    <property type="entry name" value="PRK14939.1"/>
    <property type="match status" value="1"/>
</dbReference>
<dbReference type="GO" id="GO:0005524">
    <property type="term" value="F:ATP binding"/>
    <property type="evidence" value="ECO:0007669"/>
    <property type="project" value="UniProtKB-UniRule"/>
</dbReference>
<dbReference type="Gene3D" id="3.30.565.10">
    <property type="entry name" value="Histidine kinase-like ATPase, C-terminal domain"/>
    <property type="match status" value="1"/>
</dbReference>
<dbReference type="CDD" id="cd03366">
    <property type="entry name" value="TOPRIM_TopoIIA_GyrB"/>
    <property type="match status" value="1"/>
</dbReference>
<dbReference type="Proteomes" id="UP000184342">
    <property type="component" value="Unassembled WGS sequence"/>
</dbReference>
<evidence type="ECO:0000256" key="9">
    <source>
        <dbReference type="ARBA" id="ARBA00023235"/>
    </source>
</evidence>
<evidence type="ECO:0000256" key="4">
    <source>
        <dbReference type="ARBA" id="ARBA00022741"/>
    </source>
</evidence>
<sequence>MKASKGYDANNIQILEGLEAVRKRPGMYIGSTSSKGLHHLVYEIVDNAVDEALAGYCSEISVCINSDNSVTVTDNGRGIPVGINKKAGIPAVEVVFTILHAGGKFGGGGYKVSGGLHGVGASVVNALSDYLEVNVYNDGKIYSQKYAKGVPQTKLEIVGDCPPDKTGTAVTFLPDKEIFEETVYEFEVLERRMREMAFLTKNLKIILKDDREEKREKVFHYEGGIKEFVSYLNKGKTPLYSDVIYFEDMREKVYVEIALQHNDSYTESIYTFVNNINTPEGGTHLEGLKRALTKNINDYARKNKLLRDSETNLSGEDIREGLTAIVSIKLENPQFEGQTKQKLGNSEARAAVEGIVNEKLTYFLEQNPSVAKNICEKSILAQRARDAARKARDLTRRKTALESSSLPGKLSDCSDKDPKNCEIFIVEGDSAGGSAKTARYRATQAILPLRGKILNVEKARLDRILGNAEIKAMITAFGTGIHEDFDVSKLRYHKIIIMTDADVDGAHISTLLLTFFYRFMPELIKQGYVYLAKPPLYQISKNKKNHYAYSDEELNQILVEIGRDGNNKIQRYKGLGEMDAIQLWETTMDPKTRILEKISIDGEDMAEVDLTFTTLMGDQVEPRREFIEKNAKYVKNLDV</sequence>
<dbReference type="RefSeq" id="WP_073992597.1">
    <property type="nucleotide sequence ID" value="NZ_FQYT01000003.1"/>
</dbReference>
<feature type="site" description="Interaction with DNA" evidence="11">
    <location>
        <position position="455"/>
    </location>
</feature>
<dbReference type="SMART" id="SM00433">
    <property type="entry name" value="TOP2c"/>
    <property type="match status" value="1"/>
</dbReference>
<dbReference type="SMART" id="SM00387">
    <property type="entry name" value="HATPase_c"/>
    <property type="match status" value="1"/>
</dbReference>
<evidence type="ECO:0000256" key="11">
    <source>
        <dbReference type="HAMAP-Rule" id="MF_01898"/>
    </source>
</evidence>
<dbReference type="EC" id="5.6.2.2" evidence="11"/>
<reference evidence="13 14" key="1">
    <citation type="submission" date="2016-11" db="EMBL/GenBank/DDBJ databases">
        <authorList>
            <person name="Jaros S."/>
            <person name="Januszkiewicz K."/>
            <person name="Wedrychowicz H."/>
        </authorList>
    </citation>
    <scope>NUCLEOTIDE SEQUENCE [LARGE SCALE GENOMIC DNA]</scope>
    <source>
        <strain evidence="13 14">DSM 15970</strain>
    </source>
</reference>
<dbReference type="InterPro" id="IPR014721">
    <property type="entry name" value="Ribsml_uS5_D2-typ_fold_subgr"/>
</dbReference>
<dbReference type="SUPFAM" id="SSF56719">
    <property type="entry name" value="Type II DNA topoisomerase"/>
    <property type="match status" value="1"/>
</dbReference>
<organism evidence="13 14">
    <name type="scientific">Parasporobacterium paucivorans DSM 15970</name>
    <dbReference type="NCBI Taxonomy" id="1122934"/>
    <lineage>
        <taxon>Bacteria</taxon>
        <taxon>Bacillati</taxon>
        <taxon>Bacillota</taxon>
        <taxon>Clostridia</taxon>
        <taxon>Lachnospirales</taxon>
        <taxon>Lachnospiraceae</taxon>
        <taxon>Parasporobacterium</taxon>
    </lineage>
</organism>
<dbReference type="InterPro" id="IPR000565">
    <property type="entry name" value="Topo_IIA_B"/>
</dbReference>
<comment type="cofactor">
    <cofactor evidence="11">
        <name>Mg(2+)</name>
        <dbReference type="ChEBI" id="CHEBI:18420"/>
    </cofactor>
    <cofactor evidence="11">
        <name>Mn(2+)</name>
        <dbReference type="ChEBI" id="CHEBI:29035"/>
    </cofactor>
    <cofactor evidence="11">
        <name>Ca(2+)</name>
        <dbReference type="ChEBI" id="CHEBI:29108"/>
    </cofactor>
    <text evidence="11">Binds two Mg(2+) per subunit. The magnesium ions form salt bridges with both the protein and the DNA. Can also accept other divalent metal cations, such as Mn(2+) or Ca(2+).</text>
</comment>
<proteinExistence type="inferred from homology"/>
<dbReference type="Pfam" id="PF00986">
    <property type="entry name" value="DNA_gyraseB_C"/>
    <property type="match status" value="1"/>
</dbReference>
<dbReference type="Pfam" id="PF02518">
    <property type="entry name" value="HATPase_c"/>
    <property type="match status" value="1"/>
</dbReference>
<evidence type="ECO:0000256" key="10">
    <source>
        <dbReference type="ARBA" id="ARBA00063644"/>
    </source>
</evidence>
<dbReference type="GO" id="GO:0046872">
    <property type="term" value="F:metal ion binding"/>
    <property type="evidence" value="ECO:0007669"/>
    <property type="project" value="UniProtKB-KW"/>
</dbReference>
<dbReference type="InterPro" id="IPR034160">
    <property type="entry name" value="TOPRIM_GyrB"/>
</dbReference>
<dbReference type="PRINTS" id="PR00418">
    <property type="entry name" value="TPI2FAMILY"/>
</dbReference>
<dbReference type="NCBIfam" id="TIGR01059">
    <property type="entry name" value="gyrB"/>
    <property type="match status" value="1"/>
</dbReference>
<dbReference type="EMBL" id="FQYT01000003">
    <property type="protein sequence ID" value="SHI45805.1"/>
    <property type="molecule type" value="Genomic_DNA"/>
</dbReference>
<comment type="similarity">
    <text evidence="2 11">Belongs to the type II topoisomerase GyrB family.</text>
</comment>
<dbReference type="FunFam" id="3.30.230.10:FF:000005">
    <property type="entry name" value="DNA gyrase subunit B"/>
    <property type="match status" value="1"/>
</dbReference>
<dbReference type="InterPro" id="IPR003594">
    <property type="entry name" value="HATPase_dom"/>
</dbReference>
<dbReference type="Pfam" id="PF01751">
    <property type="entry name" value="Toprim"/>
    <property type="match status" value="1"/>
</dbReference>
<dbReference type="Pfam" id="PF00204">
    <property type="entry name" value="DNA_gyraseB"/>
    <property type="match status" value="1"/>
</dbReference>
<dbReference type="CDD" id="cd00822">
    <property type="entry name" value="TopoII_Trans_DNA_gyrase"/>
    <property type="match status" value="1"/>
</dbReference>
<feature type="binding site" evidence="11">
    <location>
        <position position="427"/>
    </location>
    <ligand>
        <name>Mg(2+)</name>
        <dbReference type="ChEBI" id="CHEBI:18420"/>
        <label>1</label>
        <note>catalytic</note>
    </ligand>
</feature>
<dbReference type="InterPro" id="IPR020568">
    <property type="entry name" value="Ribosomal_Su5_D2-typ_SF"/>
</dbReference>
<dbReference type="PANTHER" id="PTHR45866:SF1">
    <property type="entry name" value="DNA GYRASE SUBUNIT B, MITOCHONDRIAL"/>
    <property type="match status" value="1"/>
</dbReference>
<dbReference type="NCBIfam" id="NF004189">
    <property type="entry name" value="PRK05644.1"/>
    <property type="match status" value="1"/>
</dbReference>
<comment type="miscellaneous">
    <text evidence="11">Few gyrases are as efficient as E.coli at forming negative supercoils. Not all organisms have 2 type II topoisomerases; in organisms with a single type II topoisomerase this enzyme also has to decatenate newly replicated chromosomes.</text>
</comment>
<dbReference type="InterPro" id="IPR018522">
    <property type="entry name" value="TopoIIA_CS"/>
</dbReference>
<dbReference type="SUPFAM" id="SSF55874">
    <property type="entry name" value="ATPase domain of HSP90 chaperone/DNA topoisomerase II/histidine kinase"/>
    <property type="match status" value="1"/>
</dbReference>
<keyword evidence="9 11" id="KW-0413">Isomerase</keyword>
<comment type="subcellular location">
    <subcellularLocation>
        <location evidence="11">Cytoplasm</location>
    </subcellularLocation>
</comment>
<gene>
    <name evidence="11" type="primary">gyrB</name>
    <name evidence="13" type="ORF">SAMN02745691_00306</name>
</gene>
<dbReference type="SUPFAM" id="SSF54211">
    <property type="entry name" value="Ribosomal protein S5 domain 2-like"/>
    <property type="match status" value="1"/>
</dbReference>
<comment type="subunit">
    <text evidence="11">Heterotetramer, composed of two GyrA and two GyrB chains. In the heterotetramer, GyrA contains the active site tyrosine that forms a transient covalent intermediate with DNA, while GyrB binds cofactors and catalyzes ATP hydrolysis.</text>
</comment>
<evidence type="ECO:0000256" key="6">
    <source>
        <dbReference type="ARBA" id="ARBA00022842"/>
    </source>
</evidence>
<keyword evidence="6 11" id="KW-0460">Magnesium</keyword>
<dbReference type="FunFam" id="3.40.50.670:FF:000002">
    <property type="entry name" value="DNA gyrase subunit B"/>
    <property type="match status" value="1"/>
</dbReference>
<dbReference type="InterPro" id="IPR011557">
    <property type="entry name" value="GyrB"/>
</dbReference>
<evidence type="ECO:0000256" key="1">
    <source>
        <dbReference type="ARBA" id="ARBA00000185"/>
    </source>
</evidence>
<evidence type="ECO:0000259" key="12">
    <source>
        <dbReference type="PROSITE" id="PS50880"/>
    </source>
</evidence>
<dbReference type="InterPro" id="IPR013506">
    <property type="entry name" value="Topo_IIA_bsu_dom2"/>
</dbReference>
<dbReference type="InterPro" id="IPR036890">
    <property type="entry name" value="HATPase_C_sf"/>
</dbReference>
<keyword evidence="7 11" id="KW-0799">Topoisomerase</keyword>
<evidence type="ECO:0000256" key="5">
    <source>
        <dbReference type="ARBA" id="ARBA00022840"/>
    </source>
</evidence>
<keyword evidence="8" id="KW-0238">DNA-binding</keyword>
<dbReference type="InterPro" id="IPR002288">
    <property type="entry name" value="DNA_gyrase_B_C"/>
</dbReference>
<keyword evidence="14" id="KW-1185">Reference proteome</keyword>
<protein>
    <recommendedName>
        <fullName evidence="11">DNA gyrase subunit B</fullName>
        <ecNumber evidence="11">5.6.2.2</ecNumber>
    </recommendedName>
</protein>
<dbReference type="HAMAP" id="MF_01898">
    <property type="entry name" value="GyrB"/>
    <property type="match status" value="1"/>
</dbReference>